<comment type="function">
    <text evidence="7">Controls stomatal patterning.</text>
</comment>
<keyword evidence="3 7" id="KW-0217">Developmental protein</keyword>
<feature type="transmembrane region" description="Helical" evidence="8">
    <location>
        <begin position="21"/>
        <end position="42"/>
    </location>
</feature>
<dbReference type="GO" id="GO:0005576">
    <property type="term" value="C:extracellular region"/>
    <property type="evidence" value="ECO:0007669"/>
    <property type="project" value="UniProtKB-SubCell"/>
</dbReference>
<dbReference type="GO" id="GO:0010052">
    <property type="term" value="P:guard cell differentiation"/>
    <property type="evidence" value="ECO:0007669"/>
    <property type="project" value="UniProtKB-UniRule"/>
</dbReference>
<evidence type="ECO:0000256" key="8">
    <source>
        <dbReference type="SAM" id="Phobius"/>
    </source>
</evidence>
<comment type="similarity">
    <text evidence="2 7">Belongs to the plant cysteine rich small secretory peptide family. Epidermal patterning factor subfamily.</text>
</comment>
<comment type="subcellular location">
    <subcellularLocation>
        <location evidence="1 7">Secreted</location>
    </subcellularLocation>
</comment>
<evidence type="ECO:0000313" key="9">
    <source>
        <dbReference type="EMBL" id="CAJ1960555.1"/>
    </source>
</evidence>
<dbReference type="InterPro" id="IPR039455">
    <property type="entry name" value="EPFL"/>
</dbReference>
<evidence type="ECO:0000313" key="10">
    <source>
        <dbReference type="Proteomes" id="UP001189624"/>
    </source>
</evidence>
<dbReference type="EMBL" id="OY731403">
    <property type="protein sequence ID" value="CAJ1960555.1"/>
    <property type="molecule type" value="Genomic_DNA"/>
</dbReference>
<evidence type="ECO:0000256" key="6">
    <source>
        <dbReference type="ARBA" id="ARBA00023157"/>
    </source>
</evidence>
<protein>
    <recommendedName>
        <fullName evidence="7">Epidermal patterning factor-like protein</fullName>
    </recommendedName>
</protein>
<keyword evidence="4 7" id="KW-0964">Secreted</keyword>
<evidence type="ECO:0000256" key="5">
    <source>
        <dbReference type="ARBA" id="ARBA00022729"/>
    </source>
</evidence>
<keyword evidence="8" id="KW-1133">Transmembrane helix</keyword>
<sequence length="140" mass="15658">MERKMSRANKFINKTNFYTTVYFFFFMLSLIFSSTTYGTTIACLDASMCSMLAKPHADHQKYEGRTGHGMVFEGKTEASLDWARRFLGGPGSSPPLCTFKCGKCTPCIPVHVTVPPGTPVTAEYYPEAWRCKCGNKLNMP</sequence>
<keyword evidence="8" id="KW-0812">Transmembrane</keyword>
<evidence type="ECO:0000256" key="4">
    <source>
        <dbReference type="ARBA" id="ARBA00022525"/>
    </source>
</evidence>
<dbReference type="AlphaFoldDB" id="A0AA86VN60"/>
<keyword evidence="6" id="KW-1015">Disulfide bond</keyword>
<gene>
    <name evidence="9" type="ORF">AYBTSS11_LOCUS18256</name>
</gene>
<keyword evidence="5" id="KW-0732">Signal</keyword>
<evidence type="ECO:0000256" key="7">
    <source>
        <dbReference type="RuleBase" id="RU367102"/>
    </source>
</evidence>
<dbReference type="PANTHER" id="PTHR33109:SF4">
    <property type="entry name" value="EPIDERMAL PATTERNING FACTOR-LIKE PROTEIN 6"/>
    <property type="match status" value="1"/>
</dbReference>
<keyword evidence="10" id="KW-1185">Reference proteome</keyword>
<name>A0AA86VN60_9FABA</name>
<proteinExistence type="inferred from homology"/>
<keyword evidence="8" id="KW-0472">Membrane</keyword>
<organism evidence="9 10">
    <name type="scientific">Sphenostylis stenocarpa</name>
    <dbReference type="NCBI Taxonomy" id="92480"/>
    <lineage>
        <taxon>Eukaryota</taxon>
        <taxon>Viridiplantae</taxon>
        <taxon>Streptophyta</taxon>
        <taxon>Embryophyta</taxon>
        <taxon>Tracheophyta</taxon>
        <taxon>Spermatophyta</taxon>
        <taxon>Magnoliopsida</taxon>
        <taxon>eudicotyledons</taxon>
        <taxon>Gunneridae</taxon>
        <taxon>Pentapetalae</taxon>
        <taxon>rosids</taxon>
        <taxon>fabids</taxon>
        <taxon>Fabales</taxon>
        <taxon>Fabaceae</taxon>
        <taxon>Papilionoideae</taxon>
        <taxon>50 kb inversion clade</taxon>
        <taxon>NPAAA clade</taxon>
        <taxon>indigoferoid/millettioid clade</taxon>
        <taxon>Phaseoleae</taxon>
        <taxon>Sphenostylis</taxon>
    </lineage>
</organism>
<accession>A0AA86VN60</accession>
<dbReference type="Pfam" id="PF17181">
    <property type="entry name" value="EPF"/>
    <property type="match status" value="1"/>
</dbReference>
<reference evidence="9" key="1">
    <citation type="submission" date="2023-10" db="EMBL/GenBank/DDBJ databases">
        <authorList>
            <person name="Domelevo Entfellner J.-B."/>
        </authorList>
    </citation>
    <scope>NUCLEOTIDE SEQUENCE</scope>
</reference>
<evidence type="ECO:0000256" key="1">
    <source>
        <dbReference type="ARBA" id="ARBA00004613"/>
    </source>
</evidence>
<evidence type="ECO:0000256" key="3">
    <source>
        <dbReference type="ARBA" id="ARBA00022473"/>
    </source>
</evidence>
<dbReference type="Gramene" id="rna-AYBTSS11_LOCUS18256">
    <property type="protein sequence ID" value="CAJ1960555.1"/>
    <property type="gene ID" value="gene-AYBTSS11_LOCUS18256"/>
</dbReference>
<dbReference type="Proteomes" id="UP001189624">
    <property type="component" value="Chromosome 6"/>
</dbReference>
<evidence type="ECO:0000256" key="2">
    <source>
        <dbReference type="ARBA" id="ARBA00008127"/>
    </source>
</evidence>
<dbReference type="PANTHER" id="PTHR33109">
    <property type="entry name" value="EPIDERMAL PATTERNING FACTOR-LIKE PROTEIN 4"/>
    <property type="match status" value="1"/>
</dbReference>